<dbReference type="AlphaFoldDB" id="A0A6J4R9S3"/>
<feature type="region of interest" description="Disordered" evidence="1">
    <location>
        <begin position="1"/>
        <end position="55"/>
    </location>
</feature>
<gene>
    <name evidence="2" type="ORF">AVDCRST_MAG02-3041</name>
</gene>
<dbReference type="EMBL" id="CADCVH010000079">
    <property type="protein sequence ID" value="CAA9461535.1"/>
    <property type="molecule type" value="Genomic_DNA"/>
</dbReference>
<name>A0A6J4R9S3_9ACTN</name>
<sequence length="55" mass="5533">EPGGGVPGPYGDNGARRGARLRPRHGRGDADPGAGGHGPRPAGQGAGLRGRRRQL</sequence>
<feature type="non-terminal residue" evidence="2">
    <location>
        <position position="55"/>
    </location>
</feature>
<feature type="compositionally biased region" description="Gly residues" evidence="1">
    <location>
        <begin position="33"/>
        <end position="48"/>
    </location>
</feature>
<accession>A0A6J4R9S3</accession>
<organism evidence="2">
    <name type="scientific">uncultured Rubrobacteraceae bacterium</name>
    <dbReference type="NCBI Taxonomy" id="349277"/>
    <lineage>
        <taxon>Bacteria</taxon>
        <taxon>Bacillati</taxon>
        <taxon>Actinomycetota</taxon>
        <taxon>Rubrobacteria</taxon>
        <taxon>Rubrobacterales</taxon>
        <taxon>Rubrobacteraceae</taxon>
        <taxon>environmental samples</taxon>
    </lineage>
</organism>
<protein>
    <submittedName>
        <fullName evidence="2">Uncharacterized protein</fullName>
    </submittedName>
</protein>
<feature type="non-terminal residue" evidence="2">
    <location>
        <position position="1"/>
    </location>
</feature>
<proteinExistence type="predicted"/>
<reference evidence="2" key="1">
    <citation type="submission" date="2020-02" db="EMBL/GenBank/DDBJ databases">
        <authorList>
            <person name="Meier V. D."/>
        </authorList>
    </citation>
    <scope>NUCLEOTIDE SEQUENCE</scope>
    <source>
        <strain evidence="2">AVDCRST_MAG02</strain>
    </source>
</reference>
<evidence type="ECO:0000313" key="2">
    <source>
        <dbReference type="EMBL" id="CAA9461535.1"/>
    </source>
</evidence>
<evidence type="ECO:0000256" key="1">
    <source>
        <dbReference type="SAM" id="MobiDB-lite"/>
    </source>
</evidence>